<dbReference type="Gene3D" id="3.40.50.300">
    <property type="entry name" value="P-loop containing nucleotide triphosphate hydrolases"/>
    <property type="match status" value="1"/>
</dbReference>
<dbReference type="Pfam" id="PF13614">
    <property type="entry name" value="AAA_31"/>
    <property type="match status" value="1"/>
</dbReference>
<feature type="domain" description="AAA" evidence="1">
    <location>
        <begin position="1"/>
        <end position="168"/>
    </location>
</feature>
<dbReference type="SUPFAM" id="SSF52540">
    <property type="entry name" value="P-loop containing nucleoside triphosphate hydrolases"/>
    <property type="match status" value="1"/>
</dbReference>
<dbReference type="RefSeq" id="WP_000451903.1">
    <property type="nucleotide sequence ID" value="NC_025197.1"/>
</dbReference>
<dbReference type="InterPro" id="IPR025669">
    <property type="entry name" value="AAA_dom"/>
</dbReference>
<dbReference type="CDD" id="cd02042">
    <property type="entry name" value="ParAB_family"/>
    <property type="match status" value="1"/>
</dbReference>
<evidence type="ECO:0000259" key="1">
    <source>
        <dbReference type="Pfam" id="PF13614"/>
    </source>
</evidence>
<dbReference type="InterPro" id="IPR027417">
    <property type="entry name" value="P-loop_NTPase"/>
</dbReference>
<protein>
    <submittedName>
        <fullName evidence="2">Chromosome partitioning protein ParA1</fullName>
    </submittedName>
</protein>
<reference evidence="2" key="2">
    <citation type="journal article" date="2014" name="PLoS Negl. Trop. Dis.">
        <title>Isolation and Characterization of Two Novel Plasmids from Pathogenic Leptospira interrogans Serogroup Canicola Serovar Canicola Strain Gui44.</title>
        <authorList>
            <person name="Zhu W.N."/>
            <person name="Huang L.L."/>
            <person name="Zeng L.B."/>
            <person name="Zhuang X.R."/>
            <person name="Chen C.Y."/>
            <person name="Wang Y.Z."/>
            <person name="Qin J.H."/>
            <person name="Zhu Y.Z."/>
            <person name="Guo X.K."/>
        </authorList>
    </citation>
    <scope>NUCLEOTIDE SEQUENCE</scope>
    <source>
        <strain evidence="2">Gui44</strain>
        <plasmid evidence="2">pGui2</plasmid>
    </source>
</reference>
<organism evidence="2">
    <name type="scientific">Leptospira interrogans serovar Canicola</name>
    <dbReference type="NCBI Taxonomy" id="211880"/>
    <lineage>
        <taxon>Bacteria</taxon>
        <taxon>Pseudomonadati</taxon>
        <taxon>Spirochaetota</taxon>
        <taxon>Spirochaetia</taxon>
        <taxon>Leptospirales</taxon>
        <taxon>Leptospiraceae</taxon>
        <taxon>Leptospira</taxon>
    </lineage>
</organism>
<evidence type="ECO:0000313" key="2">
    <source>
        <dbReference type="EMBL" id="AGZ85001.1"/>
    </source>
</evidence>
<dbReference type="PANTHER" id="PTHR13696:SF99">
    <property type="entry name" value="COBYRINIC ACID AC-DIAMIDE SYNTHASE"/>
    <property type="match status" value="1"/>
</dbReference>
<dbReference type="PANTHER" id="PTHR13696">
    <property type="entry name" value="P-LOOP CONTAINING NUCLEOSIDE TRIPHOSPHATE HYDROLASE"/>
    <property type="match status" value="1"/>
</dbReference>
<reference evidence="2" key="1">
    <citation type="submission" date="2013-09" db="EMBL/GenBank/DDBJ databases">
        <authorList>
            <person name="Huang L."/>
            <person name="Zeng L."/>
            <person name="Zhu Y."/>
            <person name="Guo X."/>
        </authorList>
    </citation>
    <scope>NUCLEOTIDE SEQUENCE</scope>
    <source>
        <strain evidence="2">Gui44</strain>
        <plasmid evidence="2">pGui2</plasmid>
    </source>
</reference>
<dbReference type="InterPro" id="IPR050678">
    <property type="entry name" value="DNA_Partitioning_ATPase"/>
</dbReference>
<name>A0A067YC57_LEPIR</name>
<keyword evidence="2" id="KW-0614">Plasmid</keyword>
<sequence length="247" mass="27039">MEVIAVVNQKGGSGKSSTSTIIAKSIADTGKKVLIVDTDPQGGITSLLLPKPSAEEKRKGIYDILVGEEPEFNVNVVLTNHSNIGDRLYIIPADHRFDLIYSTISPFALKQCLEDFASKNFDVVIIDTPPTVQGITRSAILFANKIIIPCEISQQAHGPTEYTINEVLNLDKTPNIVYIGWQEPDPKGEGLDDRNGRLFKKTFDKFVIGNLPKNKTNISFASEDKKITDNLRNVLLSNAVSIVGKAS</sequence>
<dbReference type="AlphaFoldDB" id="A0A067YC57"/>
<accession>A0A067YC57</accession>
<geneLocation type="plasmid" evidence="2">
    <name>pGui2</name>
</geneLocation>
<dbReference type="EMBL" id="KF648558">
    <property type="protein sequence ID" value="AGZ85001.1"/>
    <property type="molecule type" value="Genomic_DNA"/>
</dbReference>
<proteinExistence type="predicted"/>